<dbReference type="Proteomes" id="UP001234989">
    <property type="component" value="Chromosome 8"/>
</dbReference>
<accession>A0AAF0UE47</accession>
<evidence type="ECO:0000313" key="3">
    <source>
        <dbReference type="EMBL" id="WMV43841.1"/>
    </source>
</evidence>
<reference evidence="3" key="1">
    <citation type="submission" date="2023-08" db="EMBL/GenBank/DDBJ databases">
        <title>A de novo genome assembly of Solanum verrucosum Schlechtendal, a Mexican diploid species geographically isolated from the other diploid A-genome species in potato relatives.</title>
        <authorList>
            <person name="Hosaka K."/>
        </authorList>
    </citation>
    <scope>NUCLEOTIDE SEQUENCE</scope>
    <source>
        <tissue evidence="3">Young leaves</tissue>
    </source>
</reference>
<dbReference type="AlphaFoldDB" id="A0AAF0UE47"/>
<dbReference type="PROSITE" id="PS52045">
    <property type="entry name" value="NEPROSIN_PEP_CD"/>
    <property type="match status" value="2"/>
</dbReference>
<feature type="domain" description="Neprosin PEP catalytic" evidence="2">
    <location>
        <begin position="162"/>
        <end position="390"/>
    </location>
</feature>
<keyword evidence="1" id="KW-0732">Signal</keyword>
<evidence type="ECO:0000256" key="1">
    <source>
        <dbReference type="SAM" id="SignalP"/>
    </source>
</evidence>
<dbReference type="InterPro" id="IPR004314">
    <property type="entry name" value="Neprosin"/>
</dbReference>
<name>A0AAF0UE47_SOLVR</name>
<sequence length="1042" mass="115050">MHLRAILQIVVAISLLLSYAKIEARQSLSKVEDLELERQLKLINKPAIKTIKGKYGEIYDCVDFYKQPAFDHPLLKNHNFHPEMKPTLPNLQGDDTSSNINKPFNIGLKGGGCPTETIPIKRITKDDLIRQRLLSHIRGADESPDGDDIESSILDRNNSSTPFKGGRKFATVQIPYNSTNKITGAGAIISLHNPQNLSGHQFSAGRIKVQNGIESIQVGWITEKLACFNTRCPGFIHINTAIPLDGDLPGSTYGGPIYDVPMYIARDISNGNWWFKFGPNYTSVGFWPSKIFTKLNEFATSVEYGGIVYSPPGVPEPSMGGGYFPVGDLKKDGYFKNSTYLTDKNETKSLDDIEVKLYANSPNLYRVTDYPNSGVESGNLVLYGGPVEAEDLELEKQLKLLNKPAIKTIKGKYGEIYDCMDFYKQPAFDHPLLKNHNFHPEMKPTLPNLQKDDISSNTNRPLNIGLKGGGCPTGTVPIRRITKDDLIQQRLLSQIRGADDSPDGDGIEFNVSNGTKSHTKFGGGYKFATVQILNNPSNQMAGAGAILSLHNPQHQHSGGRIKVQNGIDSIQVGWTVNPPVYGDTHTRLYTYFKAGKLACFNTRCPGFIHINTAIPLDGELPGSTYGGPIYDLPMYIARILQIVVAISLLLSYAKIEARQSLSEVEDLELERQLKLINKPAIKTIKTNNGDVYDCVDFYKQPAFDHPLLQNHDFHSKMKPTLSKSRIGAKASIFERPSKIGLEGDGCPSGTVPIKRVTKEDLIRHQHMQCMDKSHRNGHGNNITNSKASISLDDVNPYQYAETQIPSSDRNIILGGGMITTIHAPINVQKDQFSGARVRLEAGLSDAIEVGWIVHPSLNGDNKPRLYAKFEAGSAGCFNTLCSGFVLVNTGIPLGMPLVPSRIGGPVSSQLMYLEQDTTSGNWWVMLGEDYKQVGFWPKSIFTTLQAHALSAQYGGITYSPQGLPFPPMGSGLFPNKNLLENAYFRKCTFMYVVDNKVVTYSLDHIGTNQFESSTNLYKVQDFIDQGDVLGHLIVYGGPGDKH</sequence>
<dbReference type="Pfam" id="PF14365">
    <property type="entry name" value="Neprosin_AP"/>
    <property type="match status" value="3"/>
</dbReference>
<dbReference type="EMBL" id="CP133619">
    <property type="protein sequence ID" value="WMV43841.1"/>
    <property type="molecule type" value="Genomic_DNA"/>
</dbReference>
<evidence type="ECO:0000313" key="4">
    <source>
        <dbReference type="Proteomes" id="UP001234989"/>
    </source>
</evidence>
<dbReference type="Pfam" id="PF03080">
    <property type="entry name" value="Neprosin"/>
    <property type="match status" value="3"/>
</dbReference>
<proteinExistence type="predicted"/>
<dbReference type="PANTHER" id="PTHR31589:SF140">
    <property type="entry name" value="NEPROSIN DOMAIN-CONTAINING PROTEIN"/>
    <property type="match status" value="1"/>
</dbReference>
<feature type="chain" id="PRO_5042089167" description="Neprosin PEP catalytic domain-containing protein" evidence="1">
    <location>
        <begin position="25"/>
        <end position="1042"/>
    </location>
</feature>
<feature type="signal peptide" evidence="1">
    <location>
        <begin position="1"/>
        <end position="24"/>
    </location>
</feature>
<evidence type="ECO:0000259" key="2">
    <source>
        <dbReference type="PROSITE" id="PS52045"/>
    </source>
</evidence>
<feature type="domain" description="Neprosin PEP catalytic" evidence="2">
    <location>
        <begin position="790"/>
        <end position="1042"/>
    </location>
</feature>
<gene>
    <name evidence="3" type="ORF">MTR67_037226</name>
</gene>
<dbReference type="InterPro" id="IPR025521">
    <property type="entry name" value="Neprosin_propep"/>
</dbReference>
<protein>
    <recommendedName>
        <fullName evidence="2">Neprosin PEP catalytic domain-containing protein</fullName>
    </recommendedName>
</protein>
<organism evidence="3 4">
    <name type="scientific">Solanum verrucosum</name>
    <dbReference type="NCBI Taxonomy" id="315347"/>
    <lineage>
        <taxon>Eukaryota</taxon>
        <taxon>Viridiplantae</taxon>
        <taxon>Streptophyta</taxon>
        <taxon>Embryophyta</taxon>
        <taxon>Tracheophyta</taxon>
        <taxon>Spermatophyta</taxon>
        <taxon>Magnoliopsida</taxon>
        <taxon>eudicotyledons</taxon>
        <taxon>Gunneridae</taxon>
        <taxon>Pentapetalae</taxon>
        <taxon>asterids</taxon>
        <taxon>lamiids</taxon>
        <taxon>Solanales</taxon>
        <taxon>Solanaceae</taxon>
        <taxon>Solanoideae</taxon>
        <taxon>Solaneae</taxon>
        <taxon>Solanum</taxon>
    </lineage>
</organism>
<dbReference type="PANTHER" id="PTHR31589">
    <property type="entry name" value="PROTEIN, PUTATIVE (DUF239)-RELATED-RELATED"/>
    <property type="match status" value="1"/>
</dbReference>
<dbReference type="InterPro" id="IPR053168">
    <property type="entry name" value="Glutamic_endopeptidase"/>
</dbReference>
<keyword evidence="4" id="KW-1185">Reference proteome</keyword>